<dbReference type="SUPFAM" id="SSF48452">
    <property type="entry name" value="TPR-like"/>
    <property type="match status" value="1"/>
</dbReference>
<accession>A0A8J8PHF3</accession>
<evidence type="ECO:0000256" key="1">
    <source>
        <dbReference type="PROSITE-ProRule" id="PRU00339"/>
    </source>
</evidence>
<dbReference type="EMBL" id="LVVT01000010">
    <property type="protein sequence ID" value="TQS83489.1"/>
    <property type="molecule type" value="Genomic_DNA"/>
</dbReference>
<comment type="caution">
    <text evidence="2">The sequence shown here is derived from an EMBL/GenBank/DDBJ whole genome shotgun (WGS) entry which is preliminary data.</text>
</comment>
<protein>
    <recommendedName>
        <fullName evidence="4">Tetratricopeptide repeat protein</fullName>
    </recommendedName>
</protein>
<dbReference type="AlphaFoldDB" id="A0A8J8PHF3"/>
<evidence type="ECO:0008006" key="4">
    <source>
        <dbReference type="Google" id="ProtNLM"/>
    </source>
</evidence>
<keyword evidence="1" id="KW-0802">TPR repeat</keyword>
<reference evidence="2" key="1">
    <citation type="submission" date="2016-03" db="EMBL/GenBank/DDBJ databases">
        <authorList>
            <person name="Borrel G."/>
            <person name="Mccann A."/>
            <person name="O'Toole P.W."/>
        </authorList>
    </citation>
    <scope>NUCLEOTIDE SEQUENCE</scope>
    <source>
        <strain evidence="2">183</strain>
    </source>
</reference>
<feature type="repeat" description="TPR" evidence="1">
    <location>
        <begin position="69"/>
        <end position="102"/>
    </location>
</feature>
<dbReference type="PROSITE" id="PS50005">
    <property type="entry name" value="TPR"/>
    <property type="match status" value="1"/>
</dbReference>
<proteinExistence type="predicted"/>
<dbReference type="InterPro" id="IPR045929">
    <property type="entry name" value="DUF6348"/>
</dbReference>
<name>A0A8J8PHF3_9ARCH</name>
<dbReference type="InterPro" id="IPR011990">
    <property type="entry name" value="TPR-like_helical_dom_sf"/>
</dbReference>
<evidence type="ECO:0000313" key="3">
    <source>
        <dbReference type="Proteomes" id="UP000752814"/>
    </source>
</evidence>
<dbReference type="RefSeq" id="WP_400256430.1">
    <property type="nucleotide sequence ID" value="NZ_CAYAYE010000024.1"/>
</dbReference>
<dbReference type="InterPro" id="IPR019734">
    <property type="entry name" value="TPR_rpt"/>
</dbReference>
<sequence length="494" mass="56564">MSSEFIEQLDSWHRSEEHQKIVDSILSVPESERDYNLIVLLARAYNNLEDYETAVKLLLSVSAEGKDDDLWHYRLGYAYYYLGKDLDAKNEFKLALQLNPDNKDAKDILDDCNYYLEDIDDSFCPHDPLQYILEGLHELIVEDNVIEDGKLFIPEWDLTISPFVEELAEDMAVLYFTLNCGSWDRELFECSVALGDTPKKAIGMAEGSFLFSVVDGIRIMMNGENSEELVSEFAGEKHNWHAYKSDIVGMGNNPEGDDIDEFWNLLRDGIIRRLGNQKFVYVKVYAAKNGDSITGECRINDIQSRELSNIVSEIAGKWDTTDFSSKKQFFFITQDEETYLEYPYSEEELEDATVKAVSLFEKCTSGDDYQQYLEKLIEELGDSSLAEELQAFIPEMCAENAFPSIQYPESVLIYRNGESLEVYKNQIASYHSIQKALLNGFNDNLFSNEVFSSYVYVSSIYGAICDAKEKGENLETSEAIMMVSFSFSDDYLLR</sequence>
<dbReference type="Proteomes" id="UP000752814">
    <property type="component" value="Unassembled WGS sequence"/>
</dbReference>
<dbReference type="Pfam" id="PF19875">
    <property type="entry name" value="DUF6348"/>
    <property type="match status" value="1"/>
</dbReference>
<evidence type="ECO:0000313" key="2">
    <source>
        <dbReference type="EMBL" id="TQS83489.1"/>
    </source>
</evidence>
<organism evidence="2 3">
    <name type="scientific">Candidatus Methanomassiliicoccus intestinalis</name>
    <dbReference type="NCBI Taxonomy" id="1406512"/>
    <lineage>
        <taxon>Archaea</taxon>
        <taxon>Methanobacteriati</taxon>
        <taxon>Thermoplasmatota</taxon>
        <taxon>Thermoplasmata</taxon>
        <taxon>Methanomassiliicoccales</taxon>
        <taxon>Methanomassiliicoccaceae</taxon>
        <taxon>Methanomassiliicoccus</taxon>
    </lineage>
</organism>
<gene>
    <name evidence="2" type="ORF">A3207_07805</name>
</gene>
<dbReference type="Gene3D" id="1.25.40.10">
    <property type="entry name" value="Tetratricopeptide repeat domain"/>
    <property type="match status" value="1"/>
</dbReference>